<sequence>MTGIVELIAGEAIKTIVGKVAASVYGSAAEGSRHRVDIDLVLQPEMLI</sequence>
<dbReference type="Proteomes" id="UP000198221">
    <property type="component" value="Chromosome I"/>
</dbReference>
<keyword evidence="2" id="KW-1185">Reference proteome</keyword>
<organism evidence="1 2">
    <name type="scientific">Micromonospora inositola</name>
    <dbReference type="NCBI Taxonomy" id="47865"/>
    <lineage>
        <taxon>Bacteria</taxon>
        <taxon>Bacillati</taxon>
        <taxon>Actinomycetota</taxon>
        <taxon>Actinomycetes</taxon>
        <taxon>Micromonosporales</taxon>
        <taxon>Micromonosporaceae</taxon>
        <taxon>Micromonospora</taxon>
    </lineage>
</organism>
<evidence type="ECO:0000313" key="2">
    <source>
        <dbReference type="Proteomes" id="UP000198221"/>
    </source>
</evidence>
<name>A0A1C5K5V2_9ACTN</name>
<dbReference type="EMBL" id="LT607754">
    <property type="protein sequence ID" value="SCG78162.1"/>
    <property type="molecule type" value="Genomic_DNA"/>
</dbReference>
<protein>
    <submittedName>
        <fullName evidence="1">Uncharacterized protein</fullName>
    </submittedName>
</protein>
<dbReference type="RefSeq" id="WP_157746634.1">
    <property type="nucleotide sequence ID" value="NZ_LT607754.1"/>
</dbReference>
<proteinExistence type="predicted"/>
<accession>A0A1C5K5V2</accession>
<dbReference type="AlphaFoldDB" id="A0A1C5K5V2"/>
<reference evidence="2" key="1">
    <citation type="submission" date="2016-06" db="EMBL/GenBank/DDBJ databases">
        <authorList>
            <person name="Varghese N."/>
            <person name="Submissions Spin"/>
        </authorList>
    </citation>
    <scope>NUCLEOTIDE SEQUENCE [LARGE SCALE GENOMIC DNA]</scope>
    <source>
        <strain evidence="2">DSM 43819</strain>
    </source>
</reference>
<evidence type="ECO:0000313" key="1">
    <source>
        <dbReference type="EMBL" id="SCG78162.1"/>
    </source>
</evidence>
<gene>
    <name evidence="1" type="ORF">GA0070613_6482</name>
</gene>